<dbReference type="OrthoDB" id="230744at2157"/>
<name>A0A830ETH2_9EURY</name>
<dbReference type="RefSeq" id="WP_170097818.1">
    <property type="nucleotide sequence ID" value="NZ_BMPD01000001.1"/>
</dbReference>
<protein>
    <submittedName>
        <fullName evidence="1">Uncharacterized protein</fullName>
    </submittedName>
</protein>
<proteinExistence type="predicted"/>
<dbReference type="Proteomes" id="UP000614221">
    <property type="component" value="Unassembled WGS sequence"/>
</dbReference>
<comment type="caution">
    <text evidence="1">The sequence shown here is derived from an EMBL/GenBank/DDBJ whole genome shotgun (WGS) entry which is preliminary data.</text>
</comment>
<organism evidence="1 2">
    <name type="scientific">Haloarcula sebkhae</name>
    <dbReference type="NCBI Taxonomy" id="932660"/>
    <lineage>
        <taxon>Archaea</taxon>
        <taxon>Methanobacteriati</taxon>
        <taxon>Methanobacteriota</taxon>
        <taxon>Stenosarchaea group</taxon>
        <taxon>Halobacteria</taxon>
        <taxon>Halobacteriales</taxon>
        <taxon>Haloarculaceae</taxon>
        <taxon>Haloarcula</taxon>
    </lineage>
</organism>
<sequence length="63" mass="7063">MGEKLMEYYSLVEEEEGFSGKIELAKETNLPGTKASTAPDSQENLQMFREAIEDILGEEPPQL</sequence>
<gene>
    <name evidence="1" type="ORF">GCM10009067_02980</name>
</gene>
<dbReference type="EMBL" id="BMPD01000001">
    <property type="protein sequence ID" value="GGK53874.1"/>
    <property type="molecule type" value="Genomic_DNA"/>
</dbReference>
<dbReference type="AlphaFoldDB" id="A0A830ETH2"/>
<reference evidence="1" key="2">
    <citation type="submission" date="2020-09" db="EMBL/GenBank/DDBJ databases">
        <authorList>
            <person name="Sun Q."/>
            <person name="Ohkuma M."/>
        </authorList>
    </citation>
    <scope>NUCLEOTIDE SEQUENCE</scope>
    <source>
        <strain evidence="1">JCM 19018</strain>
    </source>
</reference>
<evidence type="ECO:0000313" key="2">
    <source>
        <dbReference type="Proteomes" id="UP000614221"/>
    </source>
</evidence>
<reference evidence="1" key="1">
    <citation type="journal article" date="2014" name="Int. J. Syst. Evol. Microbiol.">
        <title>Complete genome sequence of Corynebacterium casei LMG S-19264T (=DSM 44701T), isolated from a smear-ripened cheese.</title>
        <authorList>
            <consortium name="US DOE Joint Genome Institute (JGI-PGF)"/>
            <person name="Walter F."/>
            <person name="Albersmeier A."/>
            <person name="Kalinowski J."/>
            <person name="Ruckert C."/>
        </authorList>
    </citation>
    <scope>NUCLEOTIDE SEQUENCE</scope>
    <source>
        <strain evidence="1">JCM 19018</strain>
    </source>
</reference>
<evidence type="ECO:0000313" key="1">
    <source>
        <dbReference type="EMBL" id="GGK53874.1"/>
    </source>
</evidence>
<accession>A0A830ETH2</accession>